<organism evidence="9 10">
    <name type="scientific">Ramlibacter alkalitolerans</name>
    <dbReference type="NCBI Taxonomy" id="2039631"/>
    <lineage>
        <taxon>Bacteria</taxon>
        <taxon>Pseudomonadati</taxon>
        <taxon>Pseudomonadota</taxon>
        <taxon>Betaproteobacteria</taxon>
        <taxon>Burkholderiales</taxon>
        <taxon>Comamonadaceae</taxon>
        <taxon>Ramlibacter</taxon>
    </lineage>
</organism>
<feature type="domain" description="Four-carbon acid sugar kinase nucleotide binding" evidence="8">
    <location>
        <begin position="246"/>
        <end position="390"/>
    </location>
</feature>
<proteinExistence type="inferred from homology"/>
<accession>A0ABS1JRB9</accession>
<dbReference type="InterPro" id="IPR010737">
    <property type="entry name" value="4-carb_acid_sugar_kinase_N"/>
</dbReference>
<evidence type="ECO:0000256" key="1">
    <source>
        <dbReference type="ARBA" id="ARBA00005715"/>
    </source>
</evidence>
<dbReference type="EMBL" id="JAEQND010000009">
    <property type="protein sequence ID" value="MBL0426797.1"/>
    <property type="molecule type" value="Genomic_DNA"/>
</dbReference>
<comment type="caution">
    <text evidence="9">The sequence shown here is derived from an EMBL/GenBank/DDBJ whole genome shotgun (WGS) entry which is preliminary data.</text>
</comment>
<keyword evidence="2" id="KW-0808">Transferase</keyword>
<evidence type="ECO:0000256" key="3">
    <source>
        <dbReference type="ARBA" id="ARBA00022741"/>
    </source>
</evidence>
<keyword evidence="3" id="KW-0547">Nucleotide-binding</keyword>
<reference evidence="9 10" key="1">
    <citation type="journal article" date="2017" name="Int. J. Syst. Evol. Microbiol.">
        <title>Ramlibacter alkalitolerans sp. nov., alkali-tolerant bacterium isolated from soil of ginseng.</title>
        <authorList>
            <person name="Lee D.H."/>
            <person name="Cha C.J."/>
        </authorList>
    </citation>
    <scope>NUCLEOTIDE SEQUENCE [LARGE SCALE GENOMIC DNA]</scope>
    <source>
        <strain evidence="9 10">KACC 19305</strain>
    </source>
</reference>
<evidence type="ECO:0000259" key="7">
    <source>
        <dbReference type="Pfam" id="PF07005"/>
    </source>
</evidence>
<dbReference type="Gene3D" id="3.40.980.20">
    <property type="entry name" value="Four-carbon acid sugar kinase, nucleotide binding domain"/>
    <property type="match status" value="1"/>
</dbReference>
<dbReference type="InterPro" id="IPR037051">
    <property type="entry name" value="4-carb_acid_sugar_kinase_N_sf"/>
</dbReference>
<feature type="domain" description="Four-carbon acid sugar kinase N-terminal" evidence="7">
    <location>
        <begin position="6"/>
        <end position="221"/>
    </location>
</feature>
<keyword evidence="6" id="KW-0119">Carbohydrate metabolism</keyword>
<keyword evidence="5" id="KW-0067">ATP-binding</keyword>
<comment type="similarity">
    <text evidence="1">Belongs to the four-carbon acid sugar kinase family.</text>
</comment>
<gene>
    <name evidence="9" type="ORF">JI746_16915</name>
</gene>
<dbReference type="GO" id="GO:0016301">
    <property type="term" value="F:kinase activity"/>
    <property type="evidence" value="ECO:0007669"/>
    <property type="project" value="UniProtKB-KW"/>
</dbReference>
<dbReference type="InterPro" id="IPR031475">
    <property type="entry name" value="NBD_C"/>
</dbReference>
<evidence type="ECO:0000313" key="9">
    <source>
        <dbReference type="EMBL" id="MBL0426797.1"/>
    </source>
</evidence>
<dbReference type="SUPFAM" id="SSF142764">
    <property type="entry name" value="YgbK-like"/>
    <property type="match status" value="1"/>
</dbReference>
<evidence type="ECO:0000259" key="8">
    <source>
        <dbReference type="Pfam" id="PF17042"/>
    </source>
</evidence>
<evidence type="ECO:0000256" key="5">
    <source>
        <dbReference type="ARBA" id="ARBA00022840"/>
    </source>
</evidence>
<dbReference type="Proteomes" id="UP000622707">
    <property type="component" value="Unassembled WGS sequence"/>
</dbReference>
<sequence length="411" mass="42577">MSRCLQVIADDLSGAAECAAALAQASVSPAPLVVTGPLPVGGNWVVDSDTRVHEAPVAVARVAAIVRDASSHRAGGDLLFKKIDSTLRGHLADELRAVLDVPEAVQAAIVCPALPTQGRTLRQGVLHVHGQARLDATGQPLNLIGLLAPVDPEALLLHPPQGQTAAALARELLCRLEQGTRVIVVDASDAEDLRRLALAIVIVSRSVRLLAVGAAGLCKALATELLQAGGRDHPMLAPSRDHPPIVAVIGSFSAVTTQQVDELASQADVHVARLDPSTWLESPAVVAETVATAQACAERGAPVVLAVSGTAPAASSRMLVHRMAQAAEPLLRRASTLVLTGGDTARAVLDRLGVERLQVLGELEPGICLSRDGARFVVTKAGGFGDSQSLVRVLRHLRNVSGGQPTPGNKA</sequence>
<dbReference type="Pfam" id="PF07005">
    <property type="entry name" value="SBD_N"/>
    <property type="match status" value="1"/>
</dbReference>
<keyword evidence="4 9" id="KW-0418">Kinase</keyword>
<evidence type="ECO:0000256" key="2">
    <source>
        <dbReference type="ARBA" id="ARBA00022679"/>
    </source>
</evidence>
<evidence type="ECO:0000256" key="6">
    <source>
        <dbReference type="ARBA" id="ARBA00023277"/>
    </source>
</evidence>
<dbReference type="Pfam" id="PF17042">
    <property type="entry name" value="NBD_C"/>
    <property type="match status" value="1"/>
</dbReference>
<keyword evidence="10" id="KW-1185">Reference proteome</keyword>
<evidence type="ECO:0000313" key="10">
    <source>
        <dbReference type="Proteomes" id="UP000622707"/>
    </source>
</evidence>
<evidence type="ECO:0000256" key="4">
    <source>
        <dbReference type="ARBA" id="ARBA00022777"/>
    </source>
</evidence>
<dbReference type="Gene3D" id="3.40.50.10840">
    <property type="entry name" value="Putative sugar-binding, N-terminal domain"/>
    <property type="match status" value="1"/>
</dbReference>
<dbReference type="RefSeq" id="WP_201691139.1">
    <property type="nucleotide sequence ID" value="NZ_JAEQND010000009.1"/>
</dbReference>
<protein>
    <submittedName>
        <fullName evidence="9">Four-carbon acid sugar kinase family protein</fullName>
    </submittedName>
</protein>
<name>A0ABS1JRB9_9BURK</name>
<dbReference type="InterPro" id="IPR042213">
    <property type="entry name" value="NBD_C_sf"/>
</dbReference>